<dbReference type="SMART" id="SM00342">
    <property type="entry name" value="HTH_ARAC"/>
    <property type="match status" value="1"/>
</dbReference>
<evidence type="ECO:0000256" key="1">
    <source>
        <dbReference type="ARBA" id="ARBA00023015"/>
    </source>
</evidence>
<reference evidence="5 6" key="1">
    <citation type="submission" date="2022-03" db="EMBL/GenBank/DDBJ databases">
        <title>Genomic signatures underlying metal tolerance in selected Arctic bacterial isolates.</title>
        <authorList>
            <person name="Thomas F.A."/>
            <person name="Venkatachalam S."/>
            <person name="Krishnan K.P."/>
        </authorList>
    </citation>
    <scope>NUCLEOTIDE SEQUENCE [LARGE SCALE GENOMIC DNA]</scope>
    <source>
        <strain evidence="5 6">HM116</strain>
    </source>
</reference>
<dbReference type="EMBL" id="JAKVTW010000023">
    <property type="protein sequence ID" value="MCH4813708.1"/>
    <property type="molecule type" value="Genomic_DNA"/>
</dbReference>
<keyword evidence="1" id="KW-0805">Transcription regulation</keyword>
<evidence type="ECO:0000313" key="5">
    <source>
        <dbReference type="EMBL" id="MCH4813708.1"/>
    </source>
</evidence>
<protein>
    <submittedName>
        <fullName evidence="5">Transcriptional regulator FeaR</fullName>
    </submittedName>
</protein>
<evidence type="ECO:0000259" key="4">
    <source>
        <dbReference type="PROSITE" id="PS01124"/>
    </source>
</evidence>
<dbReference type="Proteomes" id="UP001320609">
    <property type="component" value="Unassembled WGS sequence"/>
</dbReference>
<name>A0ABS9SCQ4_9GAMM</name>
<dbReference type="Gene3D" id="1.10.10.60">
    <property type="entry name" value="Homeodomain-like"/>
    <property type="match status" value="1"/>
</dbReference>
<dbReference type="PROSITE" id="PS01124">
    <property type="entry name" value="HTH_ARAC_FAMILY_2"/>
    <property type="match status" value="1"/>
</dbReference>
<dbReference type="PANTHER" id="PTHR46796:SF6">
    <property type="entry name" value="ARAC SUBFAMILY"/>
    <property type="match status" value="1"/>
</dbReference>
<dbReference type="Pfam" id="PF12833">
    <property type="entry name" value="HTH_18"/>
    <property type="match status" value="1"/>
</dbReference>
<evidence type="ECO:0000256" key="3">
    <source>
        <dbReference type="ARBA" id="ARBA00023163"/>
    </source>
</evidence>
<dbReference type="InterPro" id="IPR050204">
    <property type="entry name" value="AraC_XylS_family_regulators"/>
</dbReference>
<sequence length="313" mass="34953">MTLSLASLSAFDNWLSSLRHVCGSFDSRPPEHGTPFFGEVGSQVTCGLEVAEIRTNASLIARRRLNIGHDDDRYCFLIVQRRGQAGIHQQGRTLELLPGEMVLVDSARACEIMPRGMIEHASFHVPRAELASRLPQGEVPFGKLTPNSPSGQILQLMINRIVSGKLSANTSQAEGEAICEALIALLVPLSHGLGQGCMPEATFDLLYQGCCQLIEQQLQDPDLTPTSLAERLNVSLRQLYRLFEAHDDTVCRYIQRSRLQACAEELASPGQARLSITEIAYRWCFNDSAHFSRTFKRIYGHSPRDYRRLHLLH</sequence>
<dbReference type="InterPro" id="IPR009057">
    <property type="entry name" value="Homeodomain-like_sf"/>
</dbReference>
<dbReference type="InterPro" id="IPR035418">
    <property type="entry name" value="AraC-bd_2"/>
</dbReference>
<proteinExistence type="predicted"/>
<organism evidence="5 6">
    <name type="scientific">Vreelandella neptunia</name>
    <dbReference type="NCBI Taxonomy" id="115551"/>
    <lineage>
        <taxon>Bacteria</taxon>
        <taxon>Pseudomonadati</taxon>
        <taxon>Pseudomonadota</taxon>
        <taxon>Gammaproteobacteria</taxon>
        <taxon>Oceanospirillales</taxon>
        <taxon>Halomonadaceae</taxon>
        <taxon>Vreelandella</taxon>
    </lineage>
</organism>
<dbReference type="PRINTS" id="PR00032">
    <property type="entry name" value="HTHARAC"/>
</dbReference>
<evidence type="ECO:0000313" key="6">
    <source>
        <dbReference type="Proteomes" id="UP001320609"/>
    </source>
</evidence>
<comment type="caution">
    <text evidence="5">The sequence shown here is derived from an EMBL/GenBank/DDBJ whole genome shotgun (WGS) entry which is preliminary data.</text>
</comment>
<dbReference type="InterPro" id="IPR018060">
    <property type="entry name" value="HTH_AraC"/>
</dbReference>
<feature type="domain" description="HTH araC/xylS-type" evidence="4">
    <location>
        <begin position="208"/>
        <end position="309"/>
    </location>
</feature>
<dbReference type="NCBIfam" id="NF007243">
    <property type="entry name" value="PRK09685.1"/>
    <property type="match status" value="1"/>
</dbReference>
<dbReference type="PANTHER" id="PTHR46796">
    <property type="entry name" value="HTH-TYPE TRANSCRIPTIONAL ACTIVATOR RHAS-RELATED"/>
    <property type="match status" value="1"/>
</dbReference>
<keyword evidence="3" id="KW-0804">Transcription</keyword>
<dbReference type="SUPFAM" id="SSF46689">
    <property type="entry name" value="Homeodomain-like"/>
    <property type="match status" value="1"/>
</dbReference>
<gene>
    <name evidence="5" type="primary">feaR</name>
    <name evidence="5" type="ORF">MLE19_20470</name>
</gene>
<dbReference type="RefSeq" id="WP_240720080.1">
    <property type="nucleotide sequence ID" value="NZ_JAKVTW010000023.1"/>
</dbReference>
<dbReference type="InterPro" id="IPR020449">
    <property type="entry name" value="Tscrpt_reg_AraC-type_HTH"/>
</dbReference>
<evidence type="ECO:0000256" key="2">
    <source>
        <dbReference type="ARBA" id="ARBA00023125"/>
    </source>
</evidence>
<accession>A0ABS9SCQ4</accession>
<keyword evidence="6" id="KW-1185">Reference proteome</keyword>
<keyword evidence="2" id="KW-0238">DNA-binding</keyword>
<dbReference type="Pfam" id="PF14525">
    <property type="entry name" value="AraC_binding_2"/>
    <property type="match status" value="1"/>
</dbReference>